<protein>
    <submittedName>
        <fullName evidence="3">PQQ-dependent sugar dehydrogenase</fullName>
    </submittedName>
</protein>
<evidence type="ECO:0000259" key="2">
    <source>
        <dbReference type="Pfam" id="PF07995"/>
    </source>
</evidence>
<dbReference type="PANTHER" id="PTHR19328">
    <property type="entry name" value="HEDGEHOG-INTERACTING PROTEIN"/>
    <property type="match status" value="1"/>
</dbReference>
<comment type="caution">
    <text evidence="3">The sequence shown here is derived from an EMBL/GenBank/DDBJ whole genome shotgun (WGS) entry which is preliminary data.</text>
</comment>
<evidence type="ECO:0000313" key="4">
    <source>
        <dbReference type="Proteomes" id="UP001218579"/>
    </source>
</evidence>
<dbReference type="InterPro" id="IPR011041">
    <property type="entry name" value="Quinoprot_gluc/sorb_DH_b-prop"/>
</dbReference>
<accession>A0ABT5HKU1</accession>
<sequence>MKRSNWMMGIALGVMAVTAACNKPATSQNAAPAAAATESYEVVTYAEGLEQPWGMAFLPDGRLLVTEKAGRLQVISKDGKPKLVSGTPAVADDGQGGLLGVAVDPDFAKNQYIYLSFSEPGEGGTAGTSVARAKFTGQALTDLKVIWQQSPKVKSPNHWGSRIVFAPDGKLFITTGDRASYREKAQDLTYTFGKVIRINSDGTIPQDNPFVGRSDAKPEIWSYGHRNMQGAAINPATGQIWTNEHGAQGGDEINAPEAGKNYGWPVITWGVEYSGAKIGKGETAKDGMEQPLHYWNPSIAPSGMLFYTGDAFPSWKGDLFIGSLKFQYLNHIKLDGKKVVSETKLLEDEAERIRDVIQGPDGLIYVAYDSGDGRIVRLQPK</sequence>
<dbReference type="EMBL" id="JAQQKV010000002">
    <property type="protein sequence ID" value="MDC7676852.1"/>
    <property type="molecule type" value="Genomic_DNA"/>
</dbReference>
<dbReference type="InterPro" id="IPR011042">
    <property type="entry name" value="6-blade_b-propeller_TolB-like"/>
</dbReference>
<proteinExistence type="predicted"/>
<dbReference type="InterPro" id="IPR012938">
    <property type="entry name" value="Glc/Sorbosone_DH"/>
</dbReference>
<reference evidence="3 4" key="1">
    <citation type="submission" date="2023-01" db="EMBL/GenBank/DDBJ databases">
        <title>Novel species of the genus Asticcacaulis isolated from rivers.</title>
        <authorList>
            <person name="Lu H."/>
        </authorList>
    </citation>
    <scope>NUCLEOTIDE SEQUENCE [LARGE SCALE GENOMIC DNA]</scope>
    <source>
        <strain evidence="3 4">LKC15W</strain>
    </source>
</reference>
<feature type="chain" id="PRO_5047255723" evidence="1">
    <location>
        <begin position="20"/>
        <end position="381"/>
    </location>
</feature>
<dbReference type="Gene3D" id="2.120.10.30">
    <property type="entry name" value="TolB, C-terminal domain"/>
    <property type="match status" value="1"/>
</dbReference>
<organism evidence="3 4">
    <name type="scientific">Asticcacaulis machinosus</name>
    <dbReference type="NCBI Taxonomy" id="2984211"/>
    <lineage>
        <taxon>Bacteria</taxon>
        <taxon>Pseudomonadati</taxon>
        <taxon>Pseudomonadota</taxon>
        <taxon>Alphaproteobacteria</taxon>
        <taxon>Caulobacterales</taxon>
        <taxon>Caulobacteraceae</taxon>
        <taxon>Asticcacaulis</taxon>
    </lineage>
</organism>
<feature type="domain" description="Glucose/Sorbosone dehydrogenase" evidence="2">
    <location>
        <begin position="49"/>
        <end position="377"/>
    </location>
</feature>
<feature type="signal peptide" evidence="1">
    <location>
        <begin position="1"/>
        <end position="19"/>
    </location>
</feature>
<dbReference type="PANTHER" id="PTHR19328:SF75">
    <property type="entry name" value="ALDOSE SUGAR DEHYDROGENASE YLII"/>
    <property type="match status" value="1"/>
</dbReference>
<dbReference type="Proteomes" id="UP001218579">
    <property type="component" value="Unassembled WGS sequence"/>
</dbReference>
<evidence type="ECO:0000256" key="1">
    <source>
        <dbReference type="SAM" id="SignalP"/>
    </source>
</evidence>
<dbReference type="PROSITE" id="PS51257">
    <property type="entry name" value="PROKAR_LIPOPROTEIN"/>
    <property type="match status" value="1"/>
</dbReference>
<gene>
    <name evidence="3" type="ORF">PQU98_11965</name>
</gene>
<dbReference type="RefSeq" id="WP_272745171.1">
    <property type="nucleotide sequence ID" value="NZ_JAQQKV010000002.1"/>
</dbReference>
<keyword evidence="1" id="KW-0732">Signal</keyword>
<evidence type="ECO:0000313" key="3">
    <source>
        <dbReference type="EMBL" id="MDC7676852.1"/>
    </source>
</evidence>
<keyword evidence="4" id="KW-1185">Reference proteome</keyword>
<dbReference type="SUPFAM" id="SSF50952">
    <property type="entry name" value="Soluble quinoprotein glucose dehydrogenase"/>
    <property type="match status" value="1"/>
</dbReference>
<name>A0ABT5HKU1_9CAUL</name>
<dbReference type="Pfam" id="PF07995">
    <property type="entry name" value="GSDH"/>
    <property type="match status" value="1"/>
</dbReference>